<protein>
    <submittedName>
        <fullName evidence="1">Uncharacterized protein</fullName>
    </submittedName>
</protein>
<evidence type="ECO:0000313" key="1">
    <source>
        <dbReference type="EMBL" id="KZC95748.1"/>
    </source>
</evidence>
<evidence type="ECO:0000313" key="2">
    <source>
        <dbReference type="Proteomes" id="UP000076218"/>
    </source>
</evidence>
<dbReference type="AlphaFoldDB" id="A0A154V2Y7"/>
<dbReference type="STRING" id="31965.AWH51_06780"/>
<dbReference type="RefSeq" id="WP_063070982.1">
    <property type="nucleotide sequence ID" value="NZ_LQXA01000019.1"/>
</dbReference>
<proteinExistence type="predicted"/>
<organism evidence="1 2">
    <name type="scientific">Clavibacter tessellarius</name>
    <dbReference type="NCBI Taxonomy" id="31965"/>
    <lineage>
        <taxon>Bacteria</taxon>
        <taxon>Bacillati</taxon>
        <taxon>Actinomycetota</taxon>
        <taxon>Actinomycetes</taxon>
        <taxon>Micrococcales</taxon>
        <taxon>Microbacteriaceae</taxon>
        <taxon>Clavibacter</taxon>
    </lineage>
</organism>
<reference evidence="1 2" key="1">
    <citation type="submission" date="2016-01" db="EMBL/GenBank/DDBJ databases">
        <title>Draft genome sequence of Clavibacter michiganensis subsp. tessellarius DOAB 609.</title>
        <authorList>
            <person name="Tambong J.T."/>
        </authorList>
    </citation>
    <scope>NUCLEOTIDE SEQUENCE [LARGE SCALE GENOMIC DNA]</scope>
    <source>
        <strain evidence="1 2">DOAB 609</strain>
    </source>
</reference>
<dbReference type="OrthoDB" id="4952679at2"/>
<accession>A0A154V2Y7</accession>
<dbReference type="Proteomes" id="UP000076218">
    <property type="component" value="Unassembled WGS sequence"/>
</dbReference>
<gene>
    <name evidence="1" type="ORF">AWH51_06780</name>
</gene>
<dbReference type="EMBL" id="LQXA01000019">
    <property type="protein sequence ID" value="KZC95748.1"/>
    <property type="molecule type" value="Genomic_DNA"/>
</dbReference>
<sequence>MASEVWVVQHDETPDNTILGVFATRQEAYAFAEEVTDRFPNGAMTVRFPIGYRYDRGTGYVEFGPDL</sequence>
<name>A0A154V2Y7_9MICO</name>
<comment type="caution">
    <text evidence="1">The sequence shown here is derived from an EMBL/GenBank/DDBJ whole genome shotgun (WGS) entry which is preliminary data.</text>
</comment>